<sequence length="101" mass="11722">MFSHTFESSAVSISLAFYDGVIIRFPDFNIKNEEADEFVYRDVWGGISLMFAANQTSKTLMPNTTFDRLDRFLILKEEDIIRLIIEDSTPFKGLEDEFLLQ</sequence>
<reference evidence="1 2" key="1">
    <citation type="submission" date="2017-07" db="EMBL/GenBank/DDBJ databases">
        <authorList>
            <person name="Talla V."/>
            <person name="Backstrom N."/>
        </authorList>
    </citation>
    <scope>NUCLEOTIDE SEQUENCE [LARGE SCALE GENOMIC DNA]</scope>
</reference>
<evidence type="ECO:0000313" key="1">
    <source>
        <dbReference type="EMBL" id="VVC86428.1"/>
    </source>
</evidence>
<protein>
    <submittedName>
        <fullName evidence="1">Uncharacterized protein</fullName>
    </submittedName>
</protein>
<accession>A0A5E4PMY8</accession>
<dbReference type="EMBL" id="FZQP02000003">
    <property type="protein sequence ID" value="VVC86428.1"/>
    <property type="molecule type" value="Genomic_DNA"/>
</dbReference>
<gene>
    <name evidence="1" type="ORF">LSINAPIS_LOCUS253</name>
</gene>
<organism evidence="1 2">
    <name type="scientific">Leptidea sinapis</name>
    <dbReference type="NCBI Taxonomy" id="189913"/>
    <lineage>
        <taxon>Eukaryota</taxon>
        <taxon>Metazoa</taxon>
        <taxon>Ecdysozoa</taxon>
        <taxon>Arthropoda</taxon>
        <taxon>Hexapoda</taxon>
        <taxon>Insecta</taxon>
        <taxon>Pterygota</taxon>
        <taxon>Neoptera</taxon>
        <taxon>Endopterygota</taxon>
        <taxon>Lepidoptera</taxon>
        <taxon>Glossata</taxon>
        <taxon>Ditrysia</taxon>
        <taxon>Papilionoidea</taxon>
        <taxon>Pieridae</taxon>
        <taxon>Dismorphiinae</taxon>
        <taxon>Leptidea</taxon>
    </lineage>
</organism>
<dbReference type="Proteomes" id="UP000324832">
    <property type="component" value="Unassembled WGS sequence"/>
</dbReference>
<evidence type="ECO:0000313" key="2">
    <source>
        <dbReference type="Proteomes" id="UP000324832"/>
    </source>
</evidence>
<name>A0A5E4PMY8_9NEOP</name>
<proteinExistence type="predicted"/>
<keyword evidence="2" id="KW-1185">Reference proteome</keyword>
<dbReference type="AlphaFoldDB" id="A0A5E4PMY8"/>